<evidence type="ECO:0000313" key="9">
    <source>
        <dbReference type="EMBL" id="SNT12666.1"/>
    </source>
</evidence>
<evidence type="ECO:0000259" key="7">
    <source>
        <dbReference type="Pfam" id="PF02687"/>
    </source>
</evidence>
<evidence type="ECO:0000256" key="1">
    <source>
        <dbReference type="ARBA" id="ARBA00004651"/>
    </source>
</evidence>
<dbReference type="Proteomes" id="UP000198393">
    <property type="component" value="Unassembled WGS sequence"/>
</dbReference>
<dbReference type="EMBL" id="FZPD01000004">
    <property type="protein sequence ID" value="SNT12666.1"/>
    <property type="molecule type" value="Genomic_DNA"/>
</dbReference>
<feature type="transmembrane region" description="Helical" evidence="6">
    <location>
        <begin position="351"/>
        <end position="370"/>
    </location>
</feature>
<accession>A0A239K2R0</accession>
<keyword evidence="4 6" id="KW-1133">Transmembrane helix</keyword>
<feature type="transmembrane region" description="Helical" evidence="6">
    <location>
        <begin position="837"/>
        <end position="859"/>
    </location>
</feature>
<keyword evidence="5 6" id="KW-0472">Membrane</keyword>
<feature type="transmembrane region" description="Helical" evidence="6">
    <location>
        <begin position="805"/>
        <end position="825"/>
    </location>
</feature>
<evidence type="ECO:0000256" key="6">
    <source>
        <dbReference type="SAM" id="Phobius"/>
    </source>
</evidence>
<dbReference type="RefSeq" id="WP_089357111.1">
    <property type="nucleotide sequence ID" value="NZ_FZPD01000004.1"/>
</dbReference>
<feature type="transmembrane region" description="Helical" evidence="6">
    <location>
        <begin position="449"/>
        <end position="475"/>
    </location>
</feature>
<keyword evidence="2" id="KW-1003">Cell membrane</keyword>
<proteinExistence type="predicted"/>
<dbReference type="PANTHER" id="PTHR30572">
    <property type="entry name" value="MEMBRANE COMPONENT OF TRANSPORTER-RELATED"/>
    <property type="match status" value="1"/>
</dbReference>
<sequence>MIKRTADKLFRWFCHPDFYPDIKGDLEEIYKDRVDQKRNLTQVRYALDVFLLFRISLLRPIFKNSMIKDTGMFRNYFKISFRNLMKHKGYTAINVIGVAVGLAAFLLINQYIRFERSYDSFHKDPESIYRLTTDQVVDGQLGTRDAMSFNPSGKIITEEIPEVNAHTLTYNIGSQTIRKGESLINEESVKMADEHFINFFGHTVISGDPKTMLEEPNSIVLTESKARFYFGEEDAVGKTLHLYSSFDEDFKVTGVVRDIPLNTHFKFDMLISISSIKDVLEREGWNAFNYYTYLRIDDGTDIAMLEEKLIPIKNKYLNEGSSLFFNLQPIQDIHLNSSMTFEIEESGSKDAINFLEIISIFILVIAWVNYVNLSTAKAIDRAKEVGLRKVIGAGKKQLRMQFLVEAFLINVIGALVALIIAQIAAPAFNSLVDTPILGDLWKDLTFLKLLGLFTVVGTIISGFYPATFLSNFKIISVLKGKFRNSKSGVGLRKGLVVLQFATSIVLIACTLIVIRQVRYMKSMDKGMNTEQVVAFGNPETMPGDDDKYEEMMGVFKDRLLKESSITSVATSSIIPGGESDEIWSTSGGVKIVGLTDRLEATTYIQVVDNQYFELLDISFIDGRNFIKDNLLDDTTAVIVNQAFLDRFNLADQNVLNEKIQFGRDPENDKYNIIGVIKDANRTSLKKSTEPTCYFYDKVQINSLVKLSPKNVAIGLKKIDEIWSEMFPTATLEYSFIDDRFDRLYKEDRRFGAVFSVFSGFALLVAILGLFGLISFIASQRTKEVGVRKVLGASEPHIVGLFYREFIILIGVAALIGVPIVFFGMNSWLDNYAYRINFPWEVIIVAMVVVIICSLITVSARVLKVASLNPANTLKYE</sequence>
<name>A0A239K2R0_EKHLU</name>
<feature type="transmembrane region" description="Helical" evidence="6">
    <location>
        <begin position="495"/>
        <end position="514"/>
    </location>
</feature>
<evidence type="ECO:0000313" key="10">
    <source>
        <dbReference type="Proteomes" id="UP000198393"/>
    </source>
</evidence>
<feature type="domain" description="MacB-like periplasmic core" evidence="8">
    <location>
        <begin position="91"/>
        <end position="309"/>
    </location>
</feature>
<comment type="subcellular location">
    <subcellularLocation>
        <location evidence="1">Cell membrane</location>
        <topology evidence="1">Multi-pass membrane protein</topology>
    </subcellularLocation>
</comment>
<dbReference type="PANTHER" id="PTHR30572:SF18">
    <property type="entry name" value="ABC-TYPE MACROLIDE FAMILY EXPORT SYSTEM PERMEASE COMPONENT 2"/>
    <property type="match status" value="1"/>
</dbReference>
<dbReference type="OrthoDB" id="8740261at2"/>
<dbReference type="AlphaFoldDB" id="A0A239K2R0"/>
<evidence type="ECO:0000256" key="5">
    <source>
        <dbReference type="ARBA" id="ARBA00023136"/>
    </source>
</evidence>
<dbReference type="InterPro" id="IPR003838">
    <property type="entry name" value="ABC3_permease_C"/>
</dbReference>
<evidence type="ECO:0000259" key="8">
    <source>
        <dbReference type="Pfam" id="PF12704"/>
    </source>
</evidence>
<protein>
    <submittedName>
        <fullName evidence="9">Putative ABC transport system permease protein</fullName>
    </submittedName>
</protein>
<feature type="transmembrane region" description="Helical" evidence="6">
    <location>
        <begin position="752"/>
        <end position="777"/>
    </location>
</feature>
<evidence type="ECO:0000256" key="4">
    <source>
        <dbReference type="ARBA" id="ARBA00022989"/>
    </source>
</evidence>
<dbReference type="InterPro" id="IPR025857">
    <property type="entry name" value="MacB_PCD"/>
</dbReference>
<feature type="domain" description="ABC3 transporter permease C-terminal" evidence="7">
    <location>
        <begin position="357"/>
        <end position="464"/>
    </location>
</feature>
<reference evidence="9 10" key="1">
    <citation type="submission" date="2017-06" db="EMBL/GenBank/DDBJ databases">
        <authorList>
            <person name="Kim H.J."/>
            <person name="Triplett B.A."/>
        </authorList>
    </citation>
    <scope>NUCLEOTIDE SEQUENCE [LARGE SCALE GENOMIC DNA]</scope>
    <source>
        <strain evidence="9 10">DSM 19307</strain>
    </source>
</reference>
<feature type="domain" description="ABC3 transporter permease C-terminal" evidence="7">
    <location>
        <begin position="756"/>
        <end position="869"/>
    </location>
</feature>
<dbReference type="Pfam" id="PF12704">
    <property type="entry name" value="MacB_PCD"/>
    <property type="match status" value="1"/>
</dbReference>
<dbReference type="Pfam" id="PF02687">
    <property type="entry name" value="FtsX"/>
    <property type="match status" value="2"/>
</dbReference>
<keyword evidence="3 6" id="KW-0812">Transmembrane</keyword>
<organism evidence="9 10">
    <name type="scientific">Ekhidna lutea</name>
    <dbReference type="NCBI Taxonomy" id="447679"/>
    <lineage>
        <taxon>Bacteria</taxon>
        <taxon>Pseudomonadati</taxon>
        <taxon>Bacteroidota</taxon>
        <taxon>Cytophagia</taxon>
        <taxon>Cytophagales</taxon>
        <taxon>Reichenbachiellaceae</taxon>
        <taxon>Ekhidna</taxon>
    </lineage>
</organism>
<evidence type="ECO:0000256" key="3">
    <source>
        <dbReference type="ARBA" id="ARBA00022692"/>
    </source>
</evidence>
<dbReference type="GO" id="GO:0022857">
    <property type="term" value="F:transmembrane transporter activity"/>
    <property type="evidence" value="ECO:0007669"/>
    <property type="project" value="TreeGrafter"/>
</dbReference>
<dbReference type="InterPro" id="IPR050250">
    <property type="entry name" value="Macrolide_Exporter_MacB"/>
</dbReference>
<evidence type="ECO:0000256" key="2">
    <source>
        <dbReference type="ARBA" id="ARBA00022475"/>
    </source>
</evidence>
<gene>
    <name evidence="9" type="ORF">SAMN05421640_2397</name>
</gene>
<feature type="transmembrane region" description="Helical" evidence="6">
    <location>
        <begin position="407"/>
        <end position="428"/>
    </location>
</feature>
<dbReference type="GO" id="GO:0005886">
    <property type="term" value="C:plasma membrane"/>
    <property type="evidence" value="ECO:0007669"/>
    <property type="project" value="UniProtKB-SubCell"/>
</dbReference>
<feature type="transmembrane region" description="Helical" evidence="6">
    <location>
        <begin position="90"/>
        <end position="108"/>
    </location>
</feature>
<keyword evidence="10" id="KW-1185">Reference proteome</keyword>